<keyword evidence="5" id="KW-0811">Translocation</keyword>
<dbReference type="AlphaFoldDB" id="A0A1L4D1F5"/>
<dbReference type="GO" id="GO:0033281">
    <property type="term" value="C:TAT protein transport complex"/>
    <property type="evidence" value="ECO:0007669"/>
    <property type="project" value="UniProtKB-UniRule"/>
</dbReference>
<name>A0A1L4D1F5_9BACT</name>
<dbReference type="EMBL" id="CP017834">
    <property type="protein sequence ID" value="APJ04024.1"/>
    <property type="molecule type" value="Genomic_DNA"/>
</dbReference>
<comment type="similarity">
    <text evidence="5">Belongs to the TatC family.</text>
</comment>
<comment type="subunit">
    <text evidence="5">Forms a complex with TatA.</text>
</comment>
<dbReference type="GO" id="GO:0043953">
    <property type="term" value="P:protein transport by the Tat complex"/>
    <property type="evidence" value="ECO:0007669"/>
    <property type="project" value="UniProtKB-UniRule"/>
</dbReference>
<dbReference type="GO" id="GO:0065002">
    <property type="term" value="P:intracellular protein transmembrane transport"/>
    <property type="evidence" value="ECO:0007669"/>
    <property type="project" value="TreeGrafter"/>
</dbReference>
<evidence type="ECO:0000256" key="4">
    <source>
        <dbReference type="ARBA" id="ARBA00023136"/>
    </source>
</evidence>
<dbReference type="GO" id="GO:0009977">
    <property type="term" value="F:proton motive force dependent protein transmembrane transporter activity"/>
    <property type="evidence" value="ECO:0007669"/>
    <property type="project" value="TreeGrafter"/>
</dbReference>
<dbReference type="KEGG" id="saqi:AXG55_08930"/>
<keyword evidence="4 5" id="KW-0472">Membrane</keyword>
<feature type="transmembrane region" description="Helical" evidence="5">
    <location>
        <begin position="66"/>
        <end position="87"/>
    </location>
</feature>
<keyword evidence="7" id="KW-1185">Reference proteome</keyword>
<evidence type="ECO:0000256" key="2">
    <source>
        <dbReference type="ARBA" id="ARBA00022692"/>
    </source>
</evidence>
<keyword evidence="3 5" id="KW-1133">Transmembrane helix</keyword>
<keyword evidence="5" id="KW-0653">Protein transport</keyword>
<dbReference type="Pfam" id="PF00902">
    <property type="entry name" value="TatC"/>
    <property type="match status" value="1"/>
</dbReference>
<evidence type="ECO:0000313" key="6">
    <source>
        <dbReference type="EMBL" id="APJ04024.1"/>
    </source>
</evidence>
<keyword evidence="2 5" id="KW-0812">Transmembrane</keyword>
<accession>A0A1L4D1F5</accession>
<keyword evidence="5" id="KW-0813">Transport</keyword>
<keyword evidence="5" id="KW-1003">Cell membrane</keyword>
<dbReference type="PANTHER" id="PTHR30371">
    <property type="entry name" value="SEC-INDEPENDENT PROTEIN TRANSLOCASE PROTEIN TATC"/>
    <property type="match status" value="1"/>
</dbReference>
<feature type="transmembrane region" description="Helical" evidence="5">
    <location>
        <begin position="107"/>
        <end position="136"/>
    </location>
</feature>
<feature type="transmembrane region" description="Helical" evidence="5">
    <location>
        <begin position="157"/>
        <end position="182"/>
    </location>
</feature>
<sequence length="296" mass="33839">MAKIGWRQNKMSRMGFKPFQYISTMFNAGLRRKAEREAALSGNKTEAQMSLFEHIKELRKHALRSVIWLFVFSGISFAFMEPLLHFLKTPYEKVLQNLHDQGVTQQLSSISIFEVITVNFKICFLIGFSLSLPFIAREIWKFIAPALYEKEKQIARLSVIASVTLFYAGICFGFFLIIPYFFSNALSWASQYAQVMITYENYFNSLITMMLIFGAVFEVPVILSLLGLAGILPSNVLIKNRRIAFLSCFIIGAILSPPDVISLCLVAIPMYFMVEISIYIIKKIEENRSPKNEITV</sequence>
<dbReference type="Proteomes" id="UP000184731">
    <property type="component" value="Chromosome"/>
</dbReference>
<dbReference type="NCBIfam" id="TIGR00945">
    <property type="entry name" value="tatC"/>
    <property type="match status" value="1"/>
</dbReference>
<organism evidence="6 7">
    <name type="scientific">Silvanigrella aquatica</name>
    <dbReference type="NCBI Taxonomy" id="1915309"/>
    <lineage>
        <taxon>Bacteria</taxon>
        <taxon>Pseudomonadati</taxon>
        <taxon>Bdellovibrionota</taxon>
        <taxon>Oligoflexia</taxon>
        <taxon>Silvanigrellales</taxon>
        <taxon>Silvanigrellaceae</taxon>
        <taxon>Silvanigrella</taxon>
    </lineage>
</organism>
<dbReference type="STRING" id="1915309.AXG55_08930"/>
<feature type="transmembrane region" description="Helical" evidence="5">
    <location>
        <begin position="202"/>
        <end position="229"/>
    </location>
</feature>
<dbReference type="PANTHER" id="PTHR30371:SF0">
    <property type="entry name" value="SEC-INDEPENDENT PROTEIN TRANSLOCASE PROTEIN TATC, CHLOROPLASTIC-RELATED"/>
    <property type="match status" value="1"/>
</dbReference>
<dbReference type="OrthoDB" id="5291141at2"/>
<dbReference type="HAMAP" id="MF_00902">
    <property type="entry name" value="TatC"/>
    <property type="match status" value="1"/>
</dbReference>
<feature type="transmembrane region" description="Helical" evidence="5">
    <location>
        <begin position="260"/>
        <end position="281"/>
    </location>
</feature>
<protein>
    <recommendedName>
        <fullName evidence="5">Sec-independent protein translocase protein TatC</fullName>
    </recommendedName>
</protein>
<proteinExistence type="inferred from homology"/>
<evidence type="ECO:0000313" key="7">
    <source>
        <dbReference type="Proteomes" id="UP000184731"/>
    </source>
</evidence>
<evidence type="ECO:0000256" key="5">
    <source>
        <dbReference type="HAMAP-Rule" id="MF_00902"/>
    </source>
</evidence>
<comment type="caution">
    <text evidence="5">Lacks conserved residue(s) required for the propagation of feature annotation.</text>
</comment>
<evidence type="ECO:0000256" key="1">
    <source>
        <dbReference type="ARBA" id="ARBA00004141"/>
    </source>
</evidence>
<reference evidence="6 7" key="1">
    <citation type="submission" date="2016-10" db="EMBL/GenBank/DDBJ databases">
        <title>Silvanigrella aquatica sp. nov., isolated from a freshwater lake located in the Black Forest, Germany, description of Silvanigrellaceae fam. nov., Silvanigrellales ord. nov., reclassification of the order Bdellovibrionales in the class Oligoflexia, reclassification of the families Bacteriovoracaceae and Halobacteriovoraceae in the new order Bacteriovoracales ord. nov., and reclassification of the family Pseudobacteriovoracaceae in the order Oligoflexiales.</title>
        <authorList>
            <person name="Hahn M.W."/>
            <person name="Schmidt J."/>
            <person name="Koll U."/>
            <person name="Rohde M."/>
            <person name="Verbag S."/>
            <person name="Pitt A."/>
            <person name="Nakai R."/>
            <person name="Naganuma T."/>
            <person name="Lang E."/>
        </authorList>
    </citation>
    <scope>NUCLEOTIDE SEQUENCE [LARGE SCALE GENOMIC DNA]</scope>
    <source>
        <strain evidence="6 7">MWH-Nonnen-W8red</strain>
    </source>
</reference>
<comment type="subcellular location">
    <subcellularLocation>
        <location evidence="5">Cell membrane</location>
        <topology evidence="5">Multi-pass membrane protein</topology>
    </subcellularLocation>
    <subcellularLocation>
        <location evidence="1">Membrane</location>
        <topology evidence="1">Multi-pass membrane protein</topology>
    </subcellularLocation>
</comment>
<comment type="function">
    <text evidence="5">Part of the twin-arginine translocation (Tat) system that transports large folded proteins containing a characteristic twin-arginine motif in their signal peptide across membranes.</text>
</comment>
<dbReference type="PRINTS" id="PR01840">
    <property type="entry name" value="TATCFAMILY"/>
</dbReference>
<gene>
    <name evidence="5" type="primary">tatC</name>
    <name evidence="6" type="ORF">AXG55_08930</name>
</gene>
<dbReference type="InterPro" id="IPR002033">
    <property type="entry name" value="TatC"/>
</dbReference>
<evidence type="ECO:0000256" key="3">
    <source>
        <dbReference type="ARBA" id="ARBA00022989"/>
    </source>
</evidence>